<accession>A0A0K6FXS0</accession>
<gene>
    <name evidence="2" type="ORF">RSOLAG22IIIB_09203</name>
</gene>
<feature type="region of interest" description="Disordered" evidence="1">
    <location>
        <begin position="608"/>
        <end position="647"/>
    </location>
</feature>
<evidence type="ECO:0000313" key="3">
    <source>
        <dbReference type="Proteomes" id="UP000044841"/>
    </source>
</evidence>
<evidence type="ECO:0000256" key="1">
    <source>
        <dbReference type="SAM" id="MobiDB-lite"/>
    </source>
</evidence>
<feature type="compositionally biased region" description="Basic and acidic residues" evidence="1">
    <location>
        <begin position="616"/>
        <end position="633"/>
    </location>
</feature>
<evidence type="ECO:0000313" key="2">
    <source>
        <dbReference type="EMBL" id="CUA70929.1"/>
    </source>
</evidence>
<sequence length="748" mass="84547">MASPQSRNTDQYWGRTIQDYPIYYSWESLTAAYQVPVDEASRAIGREVALRTIEQISTIAHPSVQASLNTELVHLITLEKLQHILELPRYPGELDNFALPGLVAGCITLMSTVKPSPFHYEYGYVCFRIMVIALNTCLLKHGRDPNEALQIPNAYFPTNYLADLWRQTAFLLLADLQGRSEVFPEMPNMRLGPQALSHLEAMRLDVLLDLLHGDQKNFSILLKEFNSLGLSGLMYVLSKFVEKNKADMNKERYQDRFLIPFTRIFYRYRLLVPDFTIELQTVKRIHNAGMLVGEMCGKPPNADLEDSRNIMEAFSRSMGAPEPTRLPDCLGLMNYASKFVMPGCEDLVGKMGEAAIQVVWNFIPAGQPDVLMQGLALLLKAITIMFDDLNLSRIDKQPWMDSLLDSVFEADIMSLLLRLALLIPTLCSENPECRLDEAIQEFVEILEYVPRNHLRARFLDSGTLRLWRKYLLYFGSSNLLSPSKPNAKHEGCSYIITSVCQQVLASQWAGQMKLAQPIGVCGNPRCPILVGAELSCSKQGTTYCDARCQGFDQMYGSPMSPGVTETLGSTNAQVKAPKALFDPLIYAIKTIWPDARIAQRKAKAIELNPRPIDSSHTFDDDSERAESEGKEQYARSQKHPLPTAQRGKVLGGKKVRGQQGCLGRLKERRNHLSKLFLEMKDQTTPTLELQIWLPDPLSNQDSVTKVYFSPAFPNLSYLLSWPFLKDLPEPEATLEDMEARFEENRTQI</sequence>
<name>A0A0K6FXS0_9AGAM</name>
<dbReference type="Proteomes" id="UP000044841">
    <property type="component" value="Unassembled WGS sequence"/>
</dbReference>
<protein>
    <submittedName>
        <fullName evidence="2">Putative callose synthase 6</fullName>
    </submittedName>
</protein>
<keyword evidence="3" id="KW-1185">Reference proteome</keyword>
<dbReference type="EMBL" id="CYGV01001204">
    <property type="protein sequence ID" value="CUA70929.1"/>
    <property type="molecule type" value="Genomic_DNA"/>
</dbReference>
<proteinExistence type="predicted"/>
<organism evidence="2 3">
    <name type="scientific">Rhizoctonia solani</name>
    <dbReference type="NCBI Taxonomy" id="456999"/>
    <lineage>
        <taxon>Eukaryota</taxon>
        <taxon>Fungi</taxon>
        <taxon>Dikarya</taxon>
        <taxon>Basidiomycota</taxon>
        <taxon>Agaricomycotina</taxon>
        <taxon>Agaricomycetes</taxon>
        <taxon>Cantharellales</taxon>
        <taxon>Ceratobasidiaceae</taxon>
        <taxon>Rhizoctonia</taxon>
    </lineage>
</organism>
<dbReference type="AlphaFoldDB" id="A0A0K6FXS0"/>
<reference evidence="2 3" key="1">
    <citation type="submission" date="2015-07" db="EMBL/GenBank/DDBJ databases">
        <authorList>
            <person name="Noorani M."/>
        </authorList>
    </citation>
    <scope>NUCLEOTIDE SEQUENCE [LARGE SCALE GENOMIC DNA]</scope>
    <source>
        <strain evidence="2">BBA 69670</strain>
    </source>
</reference>